<keyword evidence="7 8" id="KW-0472">Membrane</keyword>
<dbReference type="InterPro" id="IPR001851">
    <property type="entry name" value="ABC_transp_permease"/>
</dbReference>
<feature type="transmembrane region" description="Helical" evidence="8">
    <location>
        <begin position="298"/>
        <end position="319"/>
    </location>
</feature>
<evidence type="ECO:0000256" key="5">
    <source>
        <dbReference type="ARBA" id="ARBA00022692"/>
    </source>
</evidence>
<feature type="transmembrane region" description="Helical" evidence="8">
    <location>
        <begin position="41"/>
        <end position="59"/>
    </location>
</feature>
<keyword evidence="4" id="KW-0997">Cell inner membrane</keyword>
<keyword evidence="5 8" id="KW-0812">Transmembrane</keyword>
<accession>A0A1B1CH53</accession>
<feature type="transmembrane region" description="Helical" evidence="8">
    <location>
        <begin position="210"/>
        <end position="235"/>
    </location>
</feature>
<proteinExistence type="predicted"/>
<dbReference type="GO" id="GO:0022857">
    <property type="term" value="F:transmembrane transporter activity"/>
    <property type="evidence" value="ECO:0007669"/>
    <property type="project" value="InterPro"/>
</dbReference>
<dbReference type="PANTHER" id="PTHR32196:SF21">
    <property type="entry name" value="ABC TRANSPORTER PERMEASE PROTEIN YPHD-RELATED"/>
    <property type="match status" value="1"/>
</dbReference>
<feature type="transmembrane region" description="Helical" evidence="8">
    <location>
        <begin position="170"/>
        <end position="189"/>
    </location>
</feature>
<dbReference type="Pfam" id="PF02653">
    <property type="entry name" value="BPD_transp_2"/>
    <property type="match status" value="1"/>
</dbReference>
<sequence>MRKLFLSHTTEFVLFAVIIAMSIVLAFTTDRFFTLGNGFDLLNISAVNIIFAVGLLVVLISGGIDISFAVAASIVQYVTALALERIGGGGWLSGLLIAACIGILLGVINAFLIHRFRIISIVATIATFNVYFGLLMFFTKGVSIYNLPDWLTSRVIIYEREMADGSWAEITLPVVVMAVCTLATWFFVTRTTTGRQLYAFGDNPEGARRFGINIGAMQFIAFGWLGLMAGIAGLMQAHYAQEVVPNALYGRELDVLAAVVLGGARLGGGKGSVLGCVLGVLLVSITQNGLNLMGVSPFAFKMIVGAIILVAITLSSARIGNLVPVFATRKSTGDRPADRGESR</sequence>
<name>A0A1B1CH53_RHILE</name>
<feature type="transmembrane region" description="Helical" evidence="8">
    <location>
        <begin position="89"/>
        <end position="111"/>
    </location>
</feature>
<protein>
    <submittedName>
        <fullName evidence="9">Sugar ABC transporter permease</fullName>
    </submittedName>
</protein>
<evidence type="ECO:0000256" key="4">
    <source>
        <dbReference type="ARBA" id="ARBA00022519"/>
    </source>
</evidence>
<evidence type="ECO:0000256" key="3">
    <source>
        <dbReference type="ARBA" id="ARBA00022475"/>
    </source>
</evidence>
<comment type="subcellular location">
    <subcellularLocation>
        <location evidence="1">Cell membrane</location>
        <topology evidence="1">Multi-pass membrane protein</topology>
    </subcellularLocation>
</comment>
<evidence type="ECO:0000256" key="2">
    <source>
        <dbReference type="ARBA" id="ARBA00022448"/>
    </source>
</evidence>
<evidence type="ECO:0000313" key="10">
    <source>
        <dbReference type="Proteomes" id="UP000092691"/>
    </source>
</evidence>
<keyword evidence="2" id="KW-0813">Transport</keyword>
<dbReference type="PANTHER" id="PTHR32196">
    <property type="entry name" value="ABC TRANSPORTER PERMEASE PROTEIN YPHD-RELATED-RELATED"/>
    <property type="match status" value="1"/>
</dbReference>
<dbReference type="CDD" id="cd06579">
    <property type="entry name" value="TM_PBP1_transp_AraH_like"/>
    <property type="match status" value="1"/>
</dbReference>
<keyword evidence="3" id="KW-1003">Cell membrane</keyword>
<evidence type="ECO:0000256" key="6">
    <source>
        <dbReference type="ARBA" id="ARBA00022989"/>
    </source>
</evidence>
<keyword evidence="6 8" id="KW-1133">Transmembrane helix</keyword>
<geneLocation type="plasmid" evidence="9 10">
    <name>unnamed1</name>
</geneLocation>
<gene>
    <name evidence="9" type="ORF">BA011_24610</name>
</gene>
<feature type="transmembrane region" description="Helical" evidence="8">
    <location>
        <begin position="255"/>
        <end position="286"/>
    </location>
</feature>
<reference evidence="9 10" key="1">
    <citation type="submission" date="2016-06" db="EMBL/GenBank/DDBJ databases">
        <title>Microsymbionts genomes from the relict species Vavilovia formosa.</title>
        <authorList>
            <person name="Chirak E."/>
            <person name="Kimeklis A."/>
            <person name="Andronov E."/>
        </authorList>
    </citation>
    <scope>NUCLEOTIDE SEQUENCE [LARGE SCALE GENOMIC DNA]</scope>
    <source>
        <strain evidence="9 10">Vaf10</strain>
        <plasmid evidence="10">Plasmid unnamed1</plasmid>
    </source>
</reference>
<feature type="transmembrane region" description="Helical" evidence="8">
    <location>
        <begin position="12"/>
        <end position="29"/>
    </location>
</feature>
<dbReference type="RefSeq" id="WP_065282681.1">
    <property type="nucleotide sequence ID" value="NZ_CP016287.1"/>
</dbReference>
<organism evidence="9 10">
    <name type="scientific">Rhizobium leguminosarum</name>
    <dbReference type="NCBI Taxonomy" id="384"/>
    <lineage>
        <taxon>Bacteria</taxon>
        <taxon>Pseudomonadati</taxon>
        <taxon>Pseudomonadota</taxon>
        <taxon>Alphaproteobacteria</taxon>
        <taxon>Hyphomicrobiales</taxon>
        <taxon>Rhizobiaceae</taxon>
        <taxon>Rhizobium/Agrobacterium group</taxon>
        <taxon>Rhizobium</taxon>
    </lineage>
</organism>
<dbReference type="AlphaFoldDB" id="A0A1B1CH53"/>
<dbReference type="GO" id="GO:0005886">
    <property type="term" value="C:plasma membrane"/>
    <property type="evidence" value="ECO:0007669"/>
    <property type="project" value="UniProtKB-SubCell"/>
</dbReference>
<keyword evidence="9" id="KW-0614">Plasmid</keyword>
<evidence type="ECO:0000256" key="1">
    <source>
        <dbReference type="ARBA" id="ARBA00004651"/>
    </source>
</evidence>
<dbReference type="OrthoDB" id="8843934at2"/>
<feature type="transmembrane region" description="Helical" evidence="8">
    <location>
        <begin position="118"/>
        <end position="138"/>
    </location>
</feature>
<evidence type="ECO:0000256" key="7">
    <source>
        <dbReference type="ARBA" id="ARBA00023136"/>
    </source>
</evidence>
<feature type="transmembrane region" description="Helical" evidence="8">
    <location>
        <begin position="66"/>
        <end position="83"/>
    </location>
</feature>
<dbReference type="Proteomes" id="UP000092691">
    <property type="component" value="Plasmid unnamed1"/>
</dbReference>
<evidence type="ECO:0000256" key="8">
    <source>
        <dbReference type="SAM" id="Phobius"/>
    </source>
</evidence>
<dbReference type="EMBL" id="CP016287">
    <property type="protein sequence ID" value="ANP88999.1"/>
    <property type="molecule type" value="Genomic_DNA"/>
</dbReference>
<evidence type="ECO:0000313" key="9">
    <source>
        <dbReference type="EMBL" id="ANP88999.1"/>
    </source>
</evidence>